<proteinExistence type="predicted"/>
<dbReference type="SMART" id="SM00824">
    <property type="entry name" value="PKS_TE"/>
    <property type="match status" value="1"/>
</dbReference>
<reference evidence="2 3" key="1">
    <citation type="submission" date="2018-09" db="EMBL/GenBank/DDBJ databases">
        <title>YIM PH21274 draft genome.</title>
        <authorList>
            <person name="Miao C."/>
        </authorList>
    </citation>
    <scope>NUCLEOTIDE SEQUENCE [LARGE SCALE GENOMIC DNA]</scope>
    <source>
        <strain evidence="2 3">YIM PH 21724</strain>
    </source>
</reference>
<keyword evidence="3" id="KW-1185">Reference proteome</keyword>
<organism evidence="2 3">
    <name type="scientific">Nocardia panacis</name>
    <dbReference type="NCBI Taxonomy" id="2340916"/>
    <lineage>
        <taxon>Bacteria</taxon>
        <taxon>Bacillati</taxon>
        <taxon>Actinomycetota</taxon>
        <taxon>Actinomycetes</taxon>
        <taxon>Mycobacteriales</taxon>
        <taxon>Nocardiaceae</taxon>
        <taxon>Nocardia</taxon>
    </lineage>
</organism>
<dbReference type="InterPro" id="IPR001031">
    <property type="entry name" value="Thioesterase"/>
</dbReference>
<dbReference type="InterPro" id="IPR029058">
    <property type="entry name" value="AB_hydrolase_fold"/>
</dbReference>
<dbReference type="InterPro" id="IPR020802">
    <property type="entry name" value="TesA-like"/>
</dbReference>
<gene>
    <name evidence="2" type="ORF">D5S18_26395</name>
</gene>
<sequence length="318" mass="33964">MVSCVSWLIPPNLHSIEHRFPSNTHSVECIHAPEGLMSSTEPADAHTVRAYLTELLDEDPIARDRVSHGMAAIVAAARSGRAFTTSRLEVPTFRLTEDAHLPDLVCVGGILPIAVHIAYARLAGALRGSHRVLAVGLPGFRAGENLPADTTALARAMAIAVEKCCDDEPLALLGFSSGGWVAHALTAGLSSIGVRVRALILLDTPPQGVVASMALSPVLRGMLAAGPEFVATDDSALTAMGWYFELFQHRWSPGALSVPVRYIRAGSDLPGNPNRRWSEHWTSRATAVPGDHLTILTEHVDTTAGEIRELLTEFPASS</sequence>
<dbReference type="GO" id="GO:0016787">
    <property type="term" value="F:hydrolase activity"/>
    <property type="evidence" value="ECO:0007669"/>
    <property type="project" value="UniProtKB-KW"/>
</dbReference>
<dbReference type="Proteomes" id="UP000266677">
    <property type="component" value="Unassembled WGS sequence"/>
</dbReference>
<accession>A0A3A4KMG9</accession>
<keyword evidence="2" id="KW-0378">Hydrolase</keyword>
<protein>
    <submittedName>
        <fullName evidence="2">Alpha/beta fold hydrolase</fullName>
    </submittedName>
</protein>
<comment type="caution">
    <text evidence="2">The sequence shown here is derived from an EMBL/GenBank/DDBJ whole genome shotgun (WGS) entry which is preliminary data.</text>
</comment>
<evidence type="ECO:0000313" key="2">
    <source>
        <dbReference type="EMBL" id="RJO70736.1"/>
    </source>
</evidence>
<dbReference type="SUPFAM" id="SSF53474">
    <property type="entry name" value="alpha/beta-Hydrolases"/>
    <property type="match status" value="1"/>
</dbReference>
<dbReference type="Pfam" id="PF00975">
    <property type="entry name" value="Thioesterase"/>
    <property type="match status" value="1"/>
</dbReference>
<evidence type="ECO:0000313" key="3">
    <source>
        <dbReference type="Proteomes" id="UP000266677"/>
    </source>
</evidence>
<dbReference type="EMBL" id="QZFU01000036">
    <property type="protein sequence ID" value="RJO70736.1"/>
    <property type="molecule type" value="Genomic_DNA"/>
</dbReference>
<name>A0A3A4KMG9_9NOCA</name>
<evidence type="ECO:0000259" key="1">
    <source>
        <dbReference type="SMART" id="SM00824"/>
    </source>
</evidence>
<feature type="domain" description="Thioesterase TesA-like" evidence="1">
    <location>
        <begin position="105"/>
        <end position="311"/>
    </location>
</feature>
<dbReference type="Gene3D" id="3.40.50.1820">
    <property type="entry name" value="alpha/beta hydrolase"/>
    <property type="match status" value="1"/>
</dbReference>
<dbReference type="AlphaFoldDB" id="A0A3A4KMG9"/>